<evidence type="ECO:0000313" key="1">
    <source>
        <dbReference type="EMBL" id="KAK7036638.1"/>
    </source>
</evidence>
<sequence>MRYTSTLSSSSGYILSIDKLAIIEVSRSIGNAPGLIQPIPFLTSHAPSPWRRTRSIGYDNGHNMTILQYADAPTSNLTSEILLREADAGSPGVCPVFDSGLAVVLAKDPEDRMFADPVPDAWNWKELNLKYEEYY</sequence>
<dbReference type="Proteomes" id="UP001383192">
    <property type="component" value="Unassembled WGS sequence"/>
</dbReference>
<evidence type="ECO:0000313" key="2">
    <source>
        <dbReference type="Proteomes" id="UP001383192"/>
    </source>
</evidence>
<dbReference type="AlphaFoldDB" id="A0AAW0CEP3"/>
<gene>
    <name evidence="1" type="ORF">VNI00_011571</name>
</gene>
<accession>A0AAW0CEP3</accession>
<protein>
    <submittedName>
        <fullName evidence="1">Uncharacterized protein</fullName>
    </submittedName>
</protein>
<organism evidence="1 2">
    <name type="scientific">Paramarasmius palmivorus</name>
    <dbReference type="NCBI Taxonomy" id="297713"/>
    <lineage>
        <taxon>Eukaryota</taxon>
        <taxon>Fungi</taxon>
        <taxon>Dikarya</taxon>
        <taxon>Basidiomycota</taxon>
        <taxon>Agaricomycotina</taxon>
        <taxon>Agaricomycetes</taxon>
        <taxon>Agaricomycetidae</taxon>
        <taxon>Agaricales</taxon>
        <taxon>Marasmiineae</taxon>
        <taxon>Marasmiaceae</taxon>
        <taxon>Paramarasmius</taxon>
    </lineage>
</organism>
<dbReference type="EMBL" id="JAYKXP010000050">
    <property type="protein sequence ID" value="KAK7036638.1"/>
    <property type="molecule type" value="Genomic_DNA"/>
</dbReference>
<comment type="caution">
    <text evidence="1">The sequence shown here is derived from an EMBL/GenBank/DDBJ whole genome shotgun (WGS) entry which is preliminary data.</text>
</comment>
<keyword evidence="2" id="KW-1185">Reference proteome</keyword>
<name>A0AAW0CEP3_9AGAR</name>
<proteinExistence type="predicted"/>
<reference evidence="1 2" key="1">
    <citation type="submission" date="2024-01" db="EMBL/GenBank/DDBJ databases">
        <title>A draft genome for a cacao thread blight-causing isolate of Paramarasmius palmivorus.</title>
        <authorList>
            <person name="Baruah I.K."/>
            <person name="Bukari Y."/>
            <person name="Amoako-Attah I."/>
            <person name="Meinhardt L.W."/>
            <person name="Bailey B.A."/>
            <person name="Cohen S.P."/>
        </authorList>
    </citation>
    <scope>NUCLEOTIDE SEQUENCE [LARGE SCALE GENOMIC DNA]</scope>
    <source>
        <strain evidence="1 2">GH-12</strain>
    </source>
</reference>